<dbReference type="PROSITE" id="PS51782">
    <property type="entry name" value="LYSM"/>
    <property type="match status" value="1"/>
</dbReference>
<dbReference type="GO" id="GO:0012505">
    <property type="term" value="C:endomembrane system"/>
    <property type="evidence" value="ECO:0007669"/>
    <property type="project" value="TreeGrafter"/>
</dbReference>
<dbReference type="Proteomes" id="UP000261166">
    <property type="component" value="Unassembled WGS sequence"/>
</dbReference>
<evidence type="ECO:0000259" key="2">
    <source>
        <dbReference type="PROSITE" id="PS51910"/>
    </source>
</evidence>
<dbReference type="SUPFAM" id="SSF51445">
    <property type="entry name" value="(Trans)glycosidases"/>
    <property type="match status" value="1"/>
</dbReference>
<dbReference type="PANTHER" id="PTHR46066:SF2">
    <property type="entry name" value="CHITINASE DOMAIN-CONTAINING PROTEIN 1"/>
    <property type="match status" value="1"/>
</dbReference>
<dbReference type="CDD" id="cd00118">
    <property type="entry name" value="LysM"/>
    <property type="match status" value="1"/>
</dbReference>
<dbReference type="RefSeq" id="WP_117531273.1">
    <property type="nucleotide sequence ID" value="NZ_JBKXRP010000034.1"/>
</dbReference>
<evidence type="ECO:0000313" key="4">
    <source>
        <dbReference type="Proteomes" id="UP000261166"/>
    </source>
</evidence>
<dbReference type="SUPFAM" id="SSF54106">
    <property type="entry name" value="LysM domain"/>
    <property type="match status" value="1"/>
</dbReference>
<dbReference type="InterPro" id="IPR001223">
    <property type="entry name" value="Glyco_hydro18_cat"/>
</dbReference>
<comment type="caution">
    <text evidence="3">The sequence shown here is derived from an EMBL/GenBank/DDBJ whole genome shotgun (WGS) entry which is preliminary data.</text>
</comment>
<gene>
    <name evidence="3" type="ORF">DWY69_20655</name>
</gene>
<dbReference type="OrthoDB" id="9769314at2"/>
<evidence type="ECO:0000259" key="1">
    <source>
        <dbReference type="PROSITE" id="PS51782"/>
    </source>
</evidence>
<dbReference type="Pfam" id="PF00704">
    <property type="entry name" value="Glyco_hydro_18"/>
    <property type="match status" value="1"/>
</dbReference>
<protein>
    <submittedName>
        <fullName evidence="3">LysM peptidoglycan-binding domain-containing protein</fullName>
    </submittedName>
</protein>
<feature type="domain" description="GH18" evidence="2">
    <location>
        <begin position="60"/>
        <end position="243"/>
    </location>
</feature>
<feature type="domain" description="LysM" evidence="1">
    <location>
        <begin position="2"/>
        <end position="46"/>
    </location>
</feature>
<dbReference type="InterPro" id="IPR036779">
    <property type="entry name" value="LysM_dom_sf"/>
</dbReference>
<dbReference type="SMART" id="SM00257">
    <property type="entry name" value="LysM"/>
    <property type="match status" value="1"/>
</dbReference>
<reference evidence="3 4" key="1">
    <citation type="submission" date="2018-08" db="EMBL/GenBank/DDBJ databases">
        <title>A genome reference for cultivated species of the human gut microbiota.</title>
        <authorList>
            <person name="Zou Y."/>
            <person name="Xue W."/>
            <person name="Luo G."/>
        </authorList>
    </citation>
    <scope>NUCLEOTIDE SEQUENCE [LARGE SCALE GENOMIC DNA]</scope>
    <source>
        <strain evidence="3 4">AF26-4BH</strain>
    </source>
</reference>
<dbReference type="PANTHER" id="PTHR46066">
    <property type="entry name" value="CHITINASE DOMAIN-CONTAINING PROTEIN 1 FAMILY MEMBER"/>
    <property type="match status" value="1"/>
</dbReference>
<dbReference type="Pfam" id="PF01476">
    <property type="entry name" value="LysM"/>
    <property type="match status" value="1"/>
</dbReference>
<evidence type="ECO:0000313" key="3">
    <source>
        <dbReference type="EMBL" id="RGE68050.1"/>
    </source>
</evidence>
<name>A0A3E3ILV8_9FIRM</name>
<organism evidence="3 4">
    <name type="scientific">Eisenbergiella massiliensis</name>
    <dbReference type="NCBI Taxonomy" id="1720294"/>
    <lineage>
        <taxon>Bacteria</taxon>
        <taxon>Bacillati</taxon>
        <taxon>Bacillota</taxon>
        <taxon>Clostridia</taxon>
        <taxon>Lachnospirales</taxon>
        <taxon>Lachnospiraceae</taxon>
        <taxon>Eisenbergiella</taxon>
    </lineage>
</organism>
<dbReference type="InterPro" id="IPR018392">
    <property type="entry name" value="LysM"/>
</dbReference>
<dbReference type="Gene3D" id="3.10.350.10">
    <property type="entry name" value="LysM domain"/>
    <property type="match status" value="1"/>
</dbReference>
<accession>A0A3E3ILV8</accession>
<proteinExistence type="predicted"/>
<dbReference type="AlphaFoldDB" id="A0A3E3ILV8"/>
<dbReference type="Gene3D" id="3.20.20.80">
    <property type="entry name" value="Glycosidases"/>
    <property type="match status" value="1"/>
</dbReference>
<dbReference type="EMBL" id="QVLU01000021">
    <property type="protein sequence ID" value="RGE68050.1"/>
    <property type="molecule type" value="Genomic_DNA"/>
</dbReference>
<sequence>MQIYVVKQGDTVDTIAGEYGVSVEDIIYDNQIPYPYRLAVGMALLLRITGEGSAGRYDAYVNGYAYPFISNYVLNQTLPYLSSLSIFSYGFTTEGNLIPPAIDESFMIQAALLEDVAPILTLTPFGADGMFNNYLISVLVNNQPVRDTLIAQLLFTMEQKGYQGVDIDFEYILPEDRDAFTAFVAETRAAANAEGYTLSVALAPKISDTQTGLLYEGKDYEGLGRAADSVLLMTYEWGYTFAH</sequence>
<dbReference type="InterPro" id="IPR017853">
    <property type="entry name" value="GH"/>
</dbReference>
<dbReference type="GO" id="GO:0005975">
    <property type="term" value="P:carbohydrate metabolic process"/>
    <property type="evidence" value="ECO:0007669"/>
    <property type="project" value="InterPro"/>
</dbReference>
<dbReference type="GO" id="GO:0070492">
    <property type="term" value="F:oligosaccharide binding"/>
    <property type="evidence" value="ECO:0007669"/>
    <property type="project" value="TreeGrafter"/>
</dbReference>
<dbReference type="PROSITE" id="PS51910">
    <property type="entry name" value="GH18_2"/>
    <property type="match status" value="1"/>
</dbReference>